<keyword evidence="2" id="KW-1185">Reference proteome</keyword>
<accession>A0AAW1UQH5</accession>
<dbReference type="Proteomes" id="UP001431783">
    <property type="component" value="Unassembled WGS sequence"/>
</dbReference>
<evidence type="ECO:0000313" key="1">
    <source>
        <dbReference type="EMBL" id="KAK9885717.1"/>
    </source>
</evidence>
<name>A0AAW1UQH5_9CUCU</name>
<dbReference type="EMBL" id="JARQZJ010000096">
    <property type="protein sequence ID" value="KAK9885717.1"/>
    <property type="molecule type" value="Genomic_DNA"/>
</dbReference>
<organism evidence="1 2">
    <name type="scientific">Henosepilachna vigintioctopunctata</name>
    <dbReference type="NCBI Taxonomy" id="420089"/>
    <lineage>
        <taxon>Eukaryota</taxon>
        <taxon>Metazoa</taxon>
        <taxon>Ecdysozoa</taxon>
        <taxon>Arthropoda</taxon>
        <taxon>Hexapoda</taxon>
        <taxon>Insecta</taxon>
        <taxon>Pterygota</taxon>
        <taxon>Neoptera</taxon>
        <taxon>Endopterygota</taxon>
        <taxon>Coleoptera</taxon>
        <taxon>Polyphaga</taxon>
        <taxon>Cucujiformia</taxon>
        <taxon>Coccinelloidea</taxon>
        <taxon>Coccinellidae</taxon>
        <taxon>Epilachninae</taxon>
        <taxon>Epilachnini</taxon>
        <taxon>Henosepilachna</taxon>
    </lineage>
</organism>
<proteinExistence type="predicted"/>
<evidence type="ECO:0000313" key="2">
    <source>
        <dbReference type="Proteomes" id="UP001431783"/>
    </source>
</evidence>
<protein>
    <submittedName>
        <fullName evidence="1">Uncharacterized protein</fullName>
    </submittedName>
</protein>
<comment type="caution">
    <text evidence="1">The sequence shown here is derived from an EMBL/GenBank/DDBJ whole genome shotgun (WGS) entry which is preliminary data.</text>
</comment>
<gene>
    <name evidence="1" type="ORF">WA026_012484</name>
</gene>
<sequence length="113" mass="12460">MSVANKDVSSKVHKEKNSITNIVCSKSMIVVKPKNTGVTNAEAKSDMVTKVNAAQLNLKVSKVKQIKDGGILISCDGSKGANHFKKVVTEKLLDLWKNMRKKNYSLSLRVKMI</sequence>
<reference evidence="1 2" key="1">
    <citation type="submission" date="2023-03" db="EMBL/GenBank/DDBJ databases">
        <title>Genome insight into feeding habits of ladybird beetles.</title>
        <authorList>
            <person name="Li H.-S."/>
            <person name="Huang Y.-H."/>
            <person name="Pang H."/>
        </authorList>
    </citation>
    <scope>NUCLEOTIDE SEQUENCE [LARGE SCALE GENOMIC DNA]</scope>
    <source>
        <strain evidence="1">SYSU_2023b</strain>
        <tissue evidence="1">Whole body</tissue>
    </source>
</reference>
<dbReference type="AlphaFoldDB" id="A0AAW1UQH5"/>